<protein>
    <submittedName>
        <fullName evidence="2">Intron associated endonuclease</fullName>
    </submittedName>
</protein>
<dbReference type="SMART" id="SM00497">
    <property type="entry name" value="IENR1"/>
    <property type="match status" value="2"/>
</dbReference>
<name>A0A8S5PIS6_9CAUD</name>
<dbReference type="InterPro" id="IPR036388">
    <property type="entry name" value="WH-like_DNA-bd_sf"/>
</dbReference>
<proteinExistence type="predicted"/>
<dbReference type="InterPro" id="IPR003647">
    <property type="entry name" value="Intron_nuc_1_rpt"/>
</dbReference>
<dbReference type="Pfam" id="PF07453">
    <property type="entry name" value="NUMOD1"/>
    <property type="match status" value="1"/>
</dbReference>
<dbReference type="Gene3D" id="1.10.10.10">
    <property type="entry name" value="Winged helix-like DNA-binding domain superfamily/Winged helix DNA-binding domain"/>
    <property type="match status" value="1"/>
</dbReference>
<accession>A0A8S5PIS6</accession>
<dbReference type="GO" id="GO:0004519">
    <property type="term" value="F:endonuclease activity"/>
    <property type="evidence" value="ECO:0007669"/>
    <property type="project" value="UniProtKB-KW"/>
</dbReference>
<evidence type="ECO:0000259" key="1">
    <source>
        <dbReference type="Pfam" id="PF07453"/>
    </source>
</evidence>
<keyword evidence="2" id="KW-0540">Nuclease</keyword>
<dbReference type="Gene3D" id="3.40.1440.10">
    <property type="entry name" value="GIY-YIG endonuclease"/>
    <property type="match status" value="1"/>
</dbReference>
<dbReference type="InterPro" id="IPR035901">
    <property type="entry name" value="GIY-YIG_endonuc_sf"/>
</dbReference>
<keyword evidence="2" id="KW-0378">Hydrolase</keyword>
<dbReference type="EMBL" id="BK015446">
    <property type="protein sequence ID" value="DAE07103.1"/>
    <property type="molecule type" value="Genomic_DNA"/>
</dbReference>
<evidence type="ECO:0000313" key="2">
    <source>
        <dbReference type="EMBL" id="DAE07103.1"/>
    </source>
</evidence>
<dbReference type="InterPro" id="IPR010896">
    <property type="entry name" value="NUMOD1"/>
</dbReference>
<reference evidence="2" key="1">
    <citation type="journal article" date="2021" name="Proc. Natl. Acad. Sci. U.S.A.">
        <title>A Catalog of Tens of Thousands of Viruses from Human Metagenomes Reveals Hidden Associations with Chronic Diseases.</title>
        <authorList>
            <person name="Tisza M.J."/>
            <person name="Buck C.B."/>
        </authorList>
    </citation>
    <scope>NUCLEOTIDE SEQUENCE</scope>
    <source>
        <strain evidence="2">CtsK93</strain>
    </source>
</reference>
<keyword evidence="2" id="KW-0255">Endonuclease</keyword>
<dbReference type="SUPFAM" id="SSF82771">
    <property type="entry name" value="GIY-YIG endonuclease"/>
    <property type="match status" value="1"/>
</dbReference>
<feature type="domain" description="Nuclease-associated modular DNA-binding 1" evidence="1">
    <location>
        <begin position="320"/>
        <end position="352"/>
    </location>
</feature>
<sequence length="372" mass="42638">MKFEEAKDLQCACIYKLTYPDGKCYIVQTKCLHDRMKLYESQLSRNFGDASKNMLALRKFGIANVDVSVICELSSLCKSDTLLCLSILEIKYIREFDTLHPNGYNSGIGGEILGIPVEDIQTNGTSCQVLVYDKDGYFQKSYHSKGRCCYDIGLLDHELSRYLDKSKIYKGKYIFKTGRYGYIPDRIEPVGYKVINRTRTIVRNEVVRRVVEKEYVSHVVPHALKYDSQGNFCGEYESKRRAALSFSRNHNIPYGKYVNGFVLYKKTSDDYPIKIEPYEDTVGKVLGDVYKPMCECEDKPIQDSLNSKKEVRAYFPNDFKIGQYDLNGNFIAQYDGIRSASASTGVRYSCIWQNVKGITKRGGGYIWKNLDN</sequence>
<organism evidence="2">
    <name type="scientific">Myoviridae sp. ctsK93</name>
    <dbReference type="NCBI Taxonomy" id="2825190"/>
    <lineage>
        <taxon>Viruses</taxon>
        <taxon>Duplodnaviria</taxon>
        <taxon>Heunggongvirae</taxon>
        <taxon>Uroviricota</taxon>
        <taxon>Caudoviricetes</taxon>
    </lineage>
</organism>